<accession>A0ACB8Z9M0</accession>
<protein>
    <submittedName>
        <fullName evidence="1">Uncharacterized protein</fullName>
    </submittedName>
</protein>
<evidence type="ECO:0000313" key="2">
    <source>
        <dbReference type="Proteomes" id="UP001056120"/>
    </source>
</evidence>
<proteinExistence type="predicted"/>
<gene>
    <name evidence="1" type="ORF">L1987_77236</name>
</gene>
<evidence type="ECO:0000313" key="1">
    <source>
        <dbReference type="EMBL" id="KAI3694272.1"/>
    </source>
</evidence>
<reference evidence="1 2" key="2">
    <citation type="journal article" date="2022" name="Mol. Ecol. Resour.">
        <title>The genomes of chicory, endive, great burdock and yacon provide insights into Asteraceae paleo-polyploidization history and plant inulin production.</title>
        <authorList>
            <person name="Fan W."/>
            <person name="Wang S."/>
            <person name="Wang H."/>
            <person name="Wang A."/>
            <person name="Jiang F."/>
            <person name="Liu H."/>
            <person name="Zhao H."/>
            <person name="Xu D."/>
            <person name="Zhang Y."/>
        </authorList>
    </citation>
    <scope>NUCLEOTIDE SEQUENCE [LARGE SCALE GENOMIC DNA]</scope>
    <source>
        <strain evidence="2">cv. Yunnan</strain>
        <tissue evidence="1">Leaves</tissue>
    </source>
</reference>
<dbReference type="Proteomes" id="UP001056120">
    <property type="component" value="Linkage Group LG26"/>
</dbReference>
<keyword evidence="2" id="KW-1185">Reference proteome</keyword>
<comment type="caution">
    <text evidence="1">The sequence shown here is derived from an EMBL/GenBank/DDBJ whole genome shotgun (WGS) entry which is preliminary data.</text>
</comment>
<organism evidence="1 2">
    <name type="scientific">Smallanthus sonchifolius</name>
    <dbReference type="NCBI Taxonomy" id="185202"/>
    <lineage>
        <taxon>Eukaryota</taxon>
        <taxon>Viridiplantae</taxon>
        <taxon>Streptophyta</taxon>
        <taxon>Embryophyta</taxon>
        <taxon>Tracheophyta</taxon>
        <taxon>Spermatophyta</taxon>
        <taxon>Magnoliopsida</taxon>
        <taxon>eudicotyledons</taxon>
        <taxon>Gunneridae</taxon>
        <taxon>Pentapetalae</taxon>
        <taxon>asterids</taxon>
        <taxon>campanulids</taxon>
        <taxon>Asterales</taxon>
        <taxon>Asteraceae</taxon>
        <taxon>Asteroideae</taxon>
        <taxon>Heliantheae alliance</taxon>
        <taxon>Millerieae</taxon>
        <taxon>Smallanthus</taxon>
    </lineage>
</organism>
<name>A0ACB8Z9M0_9ASTR</name>
<dbReference type="EMBL" id="CM042043">
    <property type="protein sequence ID" value="KAI3694272.1"/>
    <property type="molecule type" value="Genomic_DNA"/>
</dbReference>
<sequence length="126" mass="13966">MSEELKRSLVGVMPPAKSMPSADDRKTSVSHPSISSTSGSRKVIIKSADMKEEMQSEAVNIAISAFENLGVEKDVAEQIKKEFDKNHGPTWHCIVGKNFGSYVTHETNHFVYFYLDSKAVLLFKSG</sequence>
<reference evidence="2" key="1">
    <citation type="journal article" date="2022" name="Mol. Ecol. Resour.">
        <title>The genomes of chicory, endive, great burdock and yacon provide insights into Asteraceae palaeo-polyploidization history and plant inulin production.</title>
        <authorList>
            <person name="Fan W."/>
            <person name="Wang S."/>
            <person name="Wang H."/>
            <person name="Wang A."/>
            <person name="Jiang F."/>
            <person name="Liu H."/>
            <person name="Zhao H."/>
            <person name="Xu D."/>
            <person name="Zhang Y."/>
        </authorList>
    </citation>
    <scope>NUCLEOTIDE SEQUENCE [LARGE SCALE GENOMIC DNA]</scope>
    <source>
        <strain evidence="2">cv. Yunnan</strain>
    </source>
</reference>